<evidence type="ECO:0000256" key="5">
    <source>
        <dbReference type="ARBA" id="ARBA00022801"/>
    </source>
</evidence>
<dbReference type="InterPro" id="IPR036005">
    <property type="entry name" value="Creatinase/aminopeptidase-like"/>
</dbReference>
<comment type="catalytic activity">
    <reaction evidence="15">
        <text>Xaa-L-Pro dipeptide + H2O = an L-alpha-amino acid + L-proline</text>
        <dbReference type="Rhea" id="RHEA:76407"/>
        <dbReference type="ChEBI" id="CHEBI:15377"/>
        <dbReference type="ChEBI" id="CHEBI:59869"/>
        <dbReference type="ChEBI" id="CHEBI:60039"/>
        <dbReference type="ChEBI" id="CHEBI:195196"/>
        <dbReference type="EC" id="3.4.13.9"/>
    </reaction>
</comment>
<sequence>MYSMGKHTMSVPMELFTLNRQRLCNKLKTKVKKAVVLLQGGSDVPLYCTDCTYNTFQQEPYFHWTFGVIEPDMYGTVEVPSGRSTLFVSRMPESYNIFMGELPCLEDFKKKYAVDAVHYSDQMKTVLKEMHPEVLLTLNGINTDSKLTCKEAEFDGISEFKIDNSILHPLIAELRVFKTNLELDLLRYVNKITCQAHKLVMQNVKPGMYEYQAEAIFIEHAYYAGGARQVAYTCICGSGNNGSILHYGHAAAPNDKLINNGDMLLFDMGAKYYGYSSDVTCSYPANGKFTQEQKVIYNAVWAAVEAVESTMKPGVSWVDMHLLANRTMLTKLKACGLLVGDVNEMMEANLGATFQPHGLGHFMGIDVHDVGGYLDKDPPRPTKPGLANLRTARVLQAGMVITVEPGCYFIESLLEKAFNDPNLCKFLVKENIVKFKGFGGVRIEDDVVVTESGIENLTKVPRTVEEIETFMASGNGLHNLKKID</sequence>
<keyword evidence="4" id="KW-0479">Metal-binding</keyword>
<comment type="similarity">
    <text evidence="9">Belongs to the peptidase M24B family. Eukaryotic-type prolidase subfamily.</text>
</comment>
<evidence type="ECO:0000256" key="2">
    <source>
        <dbReference type="ARBA" id="ARBA00011738"/>
    </source>
</evidence>
<keyword evidence="3" id="KW-0645">Protease</keyword>
<proteinExistence type="inferred from homology"/>
<dbReference type="Pfam" id="PF05195">
    <property type="entry name" value="AMP_N"/>
    <property type="match status" value="1"/>
</dbReference>
<dbReference type="Gene3D" id="3.40.350.10">
    <property type="entry name" value="Creatinase/prolidase N-terminal domain"/>
    <property type="match status" value="1"/>
</dbReference>
<evidence type="ECO:0000313" key="17">
    <source>
        <dbReference type="EMBL" id="JAS22728.1"/>
    </source>
</evidence>
<name>A0A1B6DAL8_9HEMI</name>
<evidence type="ECO:0000256" key="9">
    <source>
        <dbReference type="ARBA" id="ARBA00043990"/>
    </source>
</evidence>
<evidence type="ECO:0000256" key="14">
    <source>
        <dbReference type="ARBA" id="ARBA00044351"/>
    </source>
</evidence>
<dbReference type="Pfam" id="PF00557">
    <property type="entry name" value="Peptidase_M24"/>
    <property type="match status" value="1"/>
</dbReference>
<protein>
    <recommendedName>
        <fullName evidence="11">Xaa-Pro dipeptidase</fullName>
        <ecNumber evidence="10">3.4.13.9</ecNumber>
    </recommendedName>
    <alternativeName>
        <fullName evidence="14">Imidodipeptidase</fullName>
    </alternativeName>
    <alternativeName>
        <fullName evidence="12">Peptidase D</fullName>
    </alternativeName>
    <alternativeName>
        <fullName evidence="13">Proline dipeptidase</fullName>
    </alternativeName>
</protein>
<dbReference type="GO" id="GO:0030145">
    <property type="term" value="F:manganese ion binding"/>
    <property type="evidence" value="ECO:0007669"/>
    <property type="project" value="InterPro"/>
</dbReference>
<dbReference type="CDD" id="cd01087">
    <property type="entry name" value="Prolidase"/>
    <property type="match status" value="1"/>
</dbReference>
<evidence type="ECO:0000256" key="7">
    <source>
        <dbReference type="ARBA" id="ARBA00023049"/>
    </source>
</evidence>
<dbReference type="AlphaFoldDB" id="A0A1B6DAL8"/>
<evidence type="ECO:0000256" key="10">
    <source>
        <dbReference type="ARBA" id="ARBA00044051"/>
    </source>
</evidence>
<dbReference type="InterPro" id="IPR029149">
    <property type="entry name" value="Creatin/AminoP/Spt16_N"/>
</dbReference>
<dbReference type="EC" id="3.4.13.9" evidence="10"/>
<dbReference type="SUPFAM" id="SSF53092">
    <property type="entry name" value="Creatinase/prolidase N-terminal domain"/>
    <property type="match status" value="1"/>
</dbReference>
<evidence type="ECO:0000256" key="11">
    <source>
        <dbReference type="ARBA" id="ARBA00044141"/>
    </source>
</evidence>
<dbReference type="FunFam" id="3.90.230.10:FF:000002">
    <property type="entry name" value="Xaa-Pro aminopeptidase 3"/>
    <property type="match status" value="1"/>
</dbReference>
<evidence type="ECO:0000256" key="3">
    <source>
        <dbReference type="ARBA" id="ARBA00022670"/>
    </source>
</evidence>
<dbReference type="PANTHER" id="PTHR48480:SF2">
    <property type="entry name" value="PEPTIDASE D"/>
    <property type="match status" value="1"/>
</dbReference>
<keyword evidence="5" id="KW-0378">Hydrolase</keyword>
<feature type="domain" description="Aminopeptidase P N-terminal" evidence="16">
    <location>
        <begin position="11"/>
        <end position="146"/>
    </location>
</feature>
<dbReference type="SUPFAM" id="SSF55920">
    <property type="entry name" value="Creatinase/aminopeptidase"/>
    <property type="match status" value="1"/>
</dbReference>
<dbReference type="GO" id="GO:0070006">
    <property type="term" value="F:metalloaminopeptidase activity"/>
    <property type="evidence" value="ECO:0007669"/>
    <property type="project" value="InterPro"/>
</dbReference>
<comment type="subunit">
    <text evidence="2">Homodimer.</text>
</comment>
<dbReference type="Gene3D" id="3.90.230.10">
    <property type="entry name" value="Creatinase/methionine aminopeptidase superfamily"/>
    <property type="match status" value="1"/>
</dbReference>
<evidence type="ECO:0000256" key="13">
    <source>
        <dbReference type="ARBA" id="ARBA00044284"/>
    </source>
</evidence>
<dbReference type="PANTHER" id="PTHR48480">
    <property type="match status" value="1"/>
</dbReference>
<keyword evidence="8" id="KW-0464">Manganese</keyword>
<keyword evidence="7" id="KW-0482">Metalloprotease</keyword>
<evidence type="ECO:0000256" key="4">
    <source>
        <dbReference type="ARBA" id="ARBA00022723"/>
    </source>
</evidence>
<dbReference type="GO" id="GO:0102009">
    <property type="term" value="F:proline dipeptidase activity"/>
    <property type="evidence" value="ECO:0007669"/>
    <property type="project" value="UniProtKB-EC"/>
</dbReference>
<evidence type="ECO:0000256" key="1">
    <source>
        <dbReference type="ARBA" id="ARBA00001936"/>
    </source>
</evidence>
<comment type="cofactor">
    <cofactor evidence="1">
        <name>Mn(2+)</name>
        <dbReference type="ChEBI" id="CHEBI:29035"/>
    </cofactor>
</comment>
<evidence type="ECO:0000259" key="16">
    <source>
        <dbReference type="SMART" id="SM01011"/>
    </source>
</evidence>
<evidence type="ECO:0000256" key="6">
    <source>
        <dbReference type="ARBA" id="ARBA00022997"/>
    </source>
</evidence>
<reference evidence="17" key="1">
    <citation type="submission" date="2015-12" db="EMBL/GenBank/DDBJ databases">
        <title>De novo transcriptome assembly of four potential Pierce s Disease insect vectors from Arizona vineyards.</title>
        <authorList>
            <person name="Tassone E.E."/>
        </authorList>
    </citation>
    <scope>NUCLEOTIDE SEQUENCE</scope>
</reference>
<dbReference type="InterPro" id="IPR052433">
    <property type="entry name" value="X-Pro_dipept-like"/>
</dbReference>
<gene>
    <name evidence="17" type="ORF">g.37881</name>
</gene>
<dbReference type="GO" id="GO:0006508">
    <property type="term" value="P:proteolysis"/>
    <property type="evidence" value="ECO:0007669"/>
    <property type="project" value="UniProtKB-KW"/>
</dbReference>
<keyword evidence="6" id="KW-0224">Dipeptidase</keyword>
<dbReference type="InterPro" id="IPR007865">
    <property type="entry name" value="Aminopep_P_N"/>
</dbReference>
<dbReference type="SMART" id="SM01011">
    <property type="entry name" value="AMP_N"/>
    <property type="match status" value="1"/>
</dbReference>
<evidence type="ECO:0000256" key="12">
    <source>
        <dbReference type="ARBA" id="ARBA00044252"/>
    </source>
</evidence>
<evidence type="ECO:0000256" key="8">
    <source>
        <dbReference type="ARBA" id="ARBA00023211"/>
    </source>
</evidence>
<evidence type="ECO:0000256" key="15">
    <source>
        <dbReference type="ARBA" id="ARBA00048994"/>
    </source>
</evidence>
<dbReference type="InterPro" id="IPR000994">
    <property type="entry name" value="Pept_M24"/>
</dbReference>
<accession>A0A1B6DAL8</accession>
<organism evidence="17">
    <name type="scientific">Clastoptera arizonana</name>
    <name type="common">Arizona spittle bug</name>
    <dbReference type="NCBI Taxonomy" id="38151"/>
    <lineage>
        <taxon>Eukaryota</taxon>
        <taxon>Metazoa</taxon>
        <taxon>Ecdysozoa</taxon>
        <taxon>Arthropoda</taxon>
        <taxon>Hexapoda</taxon>
        <taxon>Insecta</taxon>
        <taxon>Pterygota</taxon>
        <taxon>Neoptera</taxon>
        <taxon>Paraneoptera</taxon>
        <taxon>Hemiptera</taxon>
        <taxon>Auchenorrhyncha</taxon>
        <taxon>Cercopoidea</taxon>
        <taxon>Clastopteridae</taxon>
        <taxon>Clastoptera</taxon>
    </lineage>
</organism>
<dbReference type="EMBL" id="GEDC01014570">
    <property type="protein sequence ID" value="JAS22728.1"/>
    <property type="molecule type" value="Transcribed_RNA"/>
</dbReference>